<evidence type="ECO:0000313" key="1">
    <source>
        <dbReference type="EMBL" id="PMD06478.1"/>
    </source>
</evidence>
<sequence>MRVHAHEGRPKTGTTAENFTTVAIATASSYTEDMAETPRNTSHLSQIRSWWKTLSDDHFIALDPPTTDRYTQGHLHEDAAEAKAQHDLPQDISYAGWHWQTHSRAFTKKGELLEPLYIHWGGDRETVRAHLNNLPDGWKLTGGETDTQSFQLDLDTPRELPAFTDHNATYRLLDRLKREIHELDQRENREDPLDDHNIPPATQKWLHDLLAHTISAQQAEDDPSNQPTDHTTDITDSLLTVMLQTALFTHDELDQLTTQPYPIPHSTTLLEALLEAQHPNAREYARELGKEAIHVLEHHPNAITLSILKDLAPTNHSALGDYITVRAHVENRDIVTAAVATIDEMPPDSWTHLRRSALATAVNDWFTKQMIDDAFYPRWNLGALRTVTDDRLPVEFRAPAARKAQTLLNAVDVAPHLPPADPAVWQPAAHDARRVLPQLLEQSPPWLNGDQYRLADYYAEFTTVDTTHETWLRDALTQPDRTITAYAFILGTLVDHDLGTTHDIDTCTPLWRKTLTKKDDYSWVFRHPMVALTDLCIRHDHPLLKKLLAWWDTATPKWKHGLKPLVELMTHTPSTHAEAVDRFRTVPYGEATHQFFTQYVLSRARARGTDPRTEALELVEDPTFTDLKLSADREHILMSVVVPEQPLWGYDHHQALDRALRVLEDPDSPQAFIDAALYTLNTPHVKNDYDATHLERVQLRGISLALRRQRALEKFGAGDDASEA</sequence>
<evidence type="ECO:0000313" key="2">
    <source>
        <dbReference type="Proteomes" id="UP000235598"/>
    </source>
</evidence>
<organism evidence="1 2">
    <name type="scientific">Brevibacterium paucivorans</name>
    <dbReference type="NCBI Taxonomy" id="170994"/>
    <lineage>
        <taxon>Bacteria</taxon>
        <taxon>Bacillati</taxon>
        <taxon>Actinomycetota</taxon>
        <taxon>Actinomycetes</taxon>
        <taxon>Micrococcales</taxon>
        <taxon>Brevibacteriaceae</taxon>
        <taxon>Brevibacterium</taxon>
    </lineage>
</organism>
<dbReference type="AlphaFoldDB" id="A0A2N6VR11"/>
<proteinExistence type="predicted"/>
<dbReference type="Proteomes" id="UP000235598">
    <property type="component" value="Unassembled WGS sequence"/>
</dbReference>
<accession>A0A2N6VR11</accession>
<protein>
    <submittedName>
        <fullName evidence="1">Uncharacterized protein</fullName>
    </submittedName>
</protein>
<gene>
    <name evidence="1" type="ORF">CJ199_03690</name>
</gene>
<comment type="caution">
    <text evidence="1">The sequence shown here is derived from an EMBL/GenBank/DDBJ whole genome shotgun (WGS) entry which is preliminary data.</text>
</comment>
<dbReference type="EMBL" id="PNHK01000001">
    <property type="protein sequence ID" value="PMD06478.1"/>
    <property type="molecule type" value="Genomic_DNA"/>
</dbReference>
<name>A0A2N6VR11_9MICO</name>
<reference evidence="1 2" key="1">
    <citation type="submission" date="2017-09" db="EMBL/GenBank/DDBJ databases">
        <title>Bacterial strain isolated from the female urinary microbiota.</title>
        <authorList>
            <person name="Thomas-White K."/>
            <person name="Kumar N."/>
            <person name="Forster S."/>
            <person name="Putonti C."/>
            <person name="Lawley T."/>
            <person name="Wolfe A.J."/>
        </authorList>
    </citation>
    <scope>NUCLEOTIDE SEQUENCE [LARGE SCALE GENOMIC DNA]</scope>
    <source>
        <strain evidence="1 2">UMB1301</strain>
    </source>
</reference>